<dbReference type="InterPro" id="IPR036236">
    <property type="entry name" value="Znf_C2H2_sf"/>
</dbReference>
<accession>A0A8X6NGT4</accession>
<dbReference type="InterPro" id="IPR013087">
    <property type="entry name" value="Znf_C2H2_type"/>
</dbReference>
<name>A0A8X6NGT4_NEPPI</name>
<sequence>MDNMVNQLNFLHNYSIISANPDKDEYCIIETENSCGIEVAEEEFSLEKAENDYTTVTIVSSEHEEQHPQNIEIEYCTDSVNDIYCAQNSDEVFTIRNGERKYCIEISEEMYGPQSLKMKPNDKNQANQLADKNGELQKLSLIFSNGYHVCDVCNRAFRKKKVDPNDEQIVEDLQKSDDEVSQCNNIHQSTNGVDLLKTNASANKTYLNDLISDADDPNNQNSPGEDLDTFEVSYQTHTFENIQDKLYSCNQCSRHFIKEKSLNAHLQKHLVLGKDPLKCSVCKANFTHVSRLKEHFVTHSVPANNPSNPLDDVFFIPNRVEPRLTKIIKNLEARLMQSSDKECNKKLPSENIFMQKYSELKQNKIISMNQNIEQIPSQSEGKASTQSRDSNACTNLFDYGVSKRTRVFKHHNLKASLERERKVNKYSKEISGVNLSNRQNKISSTNNFKCRPVIKPEPAD</sequence>
<organism evidence="6 7">
    <name type="scientific">Nephila pilipes</name>
    <name type="common">Giant wood spider</name>
    <name type="synonym">Nephila maculata</name>
    <dbReference type="NCBI Taxonomy" id="299642"/>
    <lineage>
        <taxon>Eukaryota</taxon>
        <taxon>Metazoa</taxon>
        <taxon>Ecdysozoa</taxon>
        <taxon>Arthropoda</taxon>
        <taxon>Chelicerata</taxon>
        <taxon>Arachnida</taxon>
        <taxon>Araneae</taxon>
        <taxon>Araneomorphae</taxon>
        <taxon>Entelegynae</taxon>
        <taxon>Araneoidea</taxon>
        <taxon>Nephilidae</taxon>
        <taxon>Nephila</taxon>
    </lineage>
</organism>
<dbReference type="AlphaFoldDB" id="A0A8X6NGT4"/>
<evidence type="ECO:0000313" key="6">
    <source>
        <dbReference type="EMBL" id="GFT13784.1"/>
    </source>
</evidence>
<keyword evidence="2 4" id="KW-0863">Zinc-finger</keyword>
<dbReference type="Proteomes" id="UP000887013">
    <property type="component" value="Unassembled WGS sequence"/>
</dbReference>
<evidence type="ECO:0000256" key="3">
    <source>
        <dbReference type="ARBA" id="ARBA00022833"/>
    </source>
</evidence>
<dbReference type="GO" id="GO:0008270">
    <property type="term" value="F:zinc ion binding"/>
    <property type="evidence" value="ECO:0007669"/>
    <property type="project" value="UniProtKB-KW"/>
</dbReference>
<dbReference type="Gene3D" id="3.30.160.60">
    <property type="entry name" value="Classic Zinc Finger"/>
    <property type="match status" value="1"/>
</dbReference>
<feature type="domain" description="C2H2-type" evidence="5">
    <location>
        <begin position="277"/>
        <end position="300"/>
    </location>
</feature>
<evidence type="ECO:0000256" key="2">
    <source>
        <dbReference type="ARBA" id="ARBA00022771"/>
    </source>
</evidence>
<reference evidence="6" key="1">
    <citation type="submission" date="2020-08" db="EMBL/GenBank/DDBJ databases">
        <title>Multicomponent nature underlies the extraordinary mechanical properties of spider dragline silk.</title>
        <authorList>
            <person name="Kono N."/>
            <person name="Nakamura H."/>
            <person name="Mori M."/>
            <person name="Yoshida Y."/>
            <person name="Ohtoshi R."/>
            <person name="Malay A.D."/>
            <person name="Moran D.A.P."/>
            <person name="Tomita M."/>
            <person name="Numata K."/>
            <person name="Arakawa K."/>
        </authorList>
    </citation>
    <scope>NUCLEOTIDE SEQUENCE</scope>
</reference>
<keyword evidence="3" id="KW-0862">Zinc</keyword>
<gene>
    <name evidence="6" type="primary">NCL1_53214</name>
    <name evidence="6" type="ORF">NPIL_398761</name>
</gene>
<feature type="domain" description="C2H2-type" evidence="5">
    <location>
        <begin position="247"/>
        <end position="269"/>
    </location>
</feature>
<dbReference type="SMART" id="SM00355">
    <property type="entry name" value="ZnF_C2H2"/>
    <property type="match status" value="2"/>
</dbReference>
<dbReference type="SUPFAM" id="SSF57667">
    <property type="entry name" value="beta-beta-alpha zinc fingers"/>
    <property type="match status" value="1"/>
</dbReference>
<evidence type="ECO:0000256" key="4">
    <source>
        <dbReference type="PROSITE-ProRule" id="PRU00042"/>
    </source>
</evidence>
<evidence type="ECO:0000256" key="1">
    <source>
        <dbReference type="ARBA" id="ARBA00022723"/>
    </source>
</evidence>
<dbReference type="OrthoDB" id="6077919at2759"/>
<dbReference type="PROSITE" id="PS50157">
    <property type="entry name" value="ZINC_FINGER_C2H2_2"/>
    <property type="match status" value="2"/>
</dbReference>
<protein>
    <submittedName>
        <fullName evidence="6">Zinc finger protein</fullName>
    </submittedName>
</protein>
<evidence type="ECO:0000313" key="7">
    <source>
        <dbReference type="Proteomes" id="UP000887013"/>
    </source>
</evidence>
<proteinExistence type="predicted"/>
<dbReference type="PROSITE" id="PS00028">
    <property type="entry name" value="ZINC_FINGER_C2H2_1"/>
    <property type="match status" value="2"/>
</dbReference>
<keyword evidence="1" id="KW-0479">Metal-binding</keyword>
<comment type="caution">
    <text evidence="6">The sequence shown here is derived from an EMBL/GenBank/DDBJ whole genome shotgun (WGS) entry which is preliminary data.</text>
</comment>
<dbReference type="PANTHER" id="PTHR23235">
    <property type="entry name" value="KRUEPPEL-LIKE TRANSCRIPTION FACTOR"/>
    <property type="match status" value="1"/>
</dbReference>
<evidence type="ECO:0000259" key="5">
    <source>
        <dbReference type="PROSITE" id="PS50157"/>
    </source>
</evidence>
<keyword evidence="7" id="KW-1185">Reference proteome</keyword>
<dbReference type="EMBL" id="BMAW01009427">
    <property type="protein sequence ID" value="GFT13784.1"/>
    <property type="molecule type" value="Genomic_DNA"/>
</dbReference>